<name>A0A974DQV8_XENLA</name>
<protein>
    <submittedName>
        <fullName evidence="1">Uncharacterized protein</fullName>
    </submittedName>
</protein>
<organism evidence="1 2">
    <name type="scientific">Xenopus laevis</name>
    <name type="common">African clawed frog</name>
    <dbReference type="NCBI Taxonomy" id="8355"/>
    <lineage>
        <taxon>Eukaryota</taxon>
        <taxon>Metazoa</taxon>
        <taxon>Chordata</taxon>
        <taxon>Craniata</taxon>
        <taxon>Vertebrata</taxon>
        <taxon>Euteleostomi</taxon>
        <taxon>Amphibia</taxon>
        <taxon>Batrachia</taxon>
        <taxon>Anura</taxon>
        <taxon>Pipoidea</taxon>
        <taxon>Pipidae</taxon>
        <taxon>Xenopodinae</taxon>
        <taxon>Xenopus</taxon>
        <taxon>Xenopus</taxon>
    </lineage>
</organism>
<reference evidence="2" key="1">
    <citation type="journal article" date="2016" name="Nature">
        <title>Genome evolution in the allotetraploid frog Xenopus laevis.</title>
        <authorList>
            <person name="Session A.M."/>
            <person name="Uno Y."/>
            <person name="Kwon T."/>
            <person name="Chapman J.A."/>
            <person name="Toyoda A."/>
            <person name="Takahashi S."/>
            <person name="Fukui A."/>
            <person name="Hikosaka A."/>
            <person name="Suzuki A."/>
            <person name="Kondo M."/>
            <person name="van Heeringen S.J."/>
            <person name="Quigley I."/>
            <person name="Heinz S."/>
            <person name="Ogino H."/>
            <person name="Ochi H."/>
            <person name="Hellsten U."/>
            <person name="Lyons J.B."/>
            <person name="Simakov O."/>
            <person name="Putnam N."/>
            <person name="Stites J."/>
            <person name="Kuroki Y."/>
            <person name="Tanaka T."/>
            <person name="Michiue T."/>
            <person name="Watanabe M."/>
            <person name="Bogdanovic O."/>
            <person name="Lister R."/>
            <person name="Georgiou G."/>
            <person name="Paranjpe S.S."/>
            <person name="van Kruijsbergen I."/>
            <person name="Shu S."/>
            <person name="Carlson J."/>
            <person name="Kinoshita T."/>
            <person name="Ohta Y."/>
            <person name="Mawaribuchi S."/>
            <person name="Jenkins J."/>
            <person name="Grimwood J."/>
            <person name="Schmutz J."/>
            <person name="Mitros T."/>
            <person name="Mozaffari S.V."/>
            <person name="Suzuki Y."/>
            <person name="Haramoto Y."/>
            <person name="Yamamoto T.S."/>
            <person name="Takagi C."/>
            <person name="Heald R."/>
            <person name="Miller K."/>
            <person name="Haudenschild C."/>
            <person name="Kitzman J."/>
            <person name="Nakayama T."/>
            <person name="Izutsu Y."/>
            <person name="Robert J."/>
            <person name="Fortriede J."/>
            <person name="Burns K."/>
            <person name="Lotay V."/>
            <person name="Karimi K."/>
            <person name="Yasuoka Y."/>
            <person name="Dichmann D.S."/>
            <person name="Flajnik M.F."/>
            <person name="Houston D.W."/>
            <person name="Shendure J."/>
            <person name="DuPasquier L."/>
            <person name="Vize P.D."/>
            <person name="Zorn A.M."/>
            <person name="Ito M."/>
            <person name="Marcotte E.M."/>
            <person name="Wallingford J.B."/>
            <person name="Ito Y."/>
            <person name="Asashima M."/>
            <person name="Ueno N."/>
            <person name="Matsuda Y."/>
            <person name="Veenstra G.J."/>
            <person name="Fujiyama A."/>
            <person name="Harland R.M."/>
            <person name="Taira M."/>
            <person name="Rokhsar D.S."/>
        </authorList>
    </citation>
    <scope>NUCLEOTIDE SEQUENCE [LARGE SCALE GENOMIC DNA]</scope>
    <source>
        <strain evidence="2">J</strain>
    </source>
</reference>
<dbReference type="Proteomes" id="UP000694892">
    <property type="component" value="Chromosome 2L"/>
</dbReference>
<dbReference type="AlphaFoldDB" id="A0A974DQV8"/>
<accession>A0A974DQV8</accession>
<gene>
    <name evidence="1" type="ORF">XELAEV_18013154mg</name>
</gene>
<sequence length="69" mass="7937">MQIAVSVLFQSQSNIRKQQASKQATRKLQHRDTFQKLHRLLLCAQPLCYNNISAKSGFLQLHNEVVKNS</sequence>
<evidence type="ECO:0000313" key="1">
    <source>
        <dbReference type="EMBL" id="OCT95471.1"/>
    </source>
</evidence>
<dbReference type="EMBL" id="CM004468">
    <property type="protein sequence ID" value="OCT95471.1"/>
    <property type="molecule type" value="Genomic_DNA"/>
</dbReference>
<evidence type="ECO:0000313" key="2">
    <source>
        <dbReference type="Proteomes" id="UP000694892"/>
    </source>
</evidence>
<proteinExistence type="predicted"/>